<dbReference type="InterPro" id="IPR025965">
    <property type="entry name" value="FlgD/Vpr_Ig-like"/>
</dbReference>
<protein>
    <recommendedName>
        <fullName evidence="2">FlgD/Vpr Ig-like domain-containing protein</fullName>
    </recommendedName>
</protein>
<reference evidence="3 4" key="1">
    <citation type="submission" date="2017-06" db="EMBL/GenBank/DDBJ databases">
        <title>Novel microbial phyla capable of carbon fixation and sulfur reduction in deep-sea sediments.</title>
        <authorList>
            <person name="Huang J."/>
            <person name="Baker B."/>
            <person name="Wang Y."/>
        </authorList>
    </citation>
    <scope>NUCLEOTIDE SEQUENCE [LARGE SCALE GENOMIC DNA]</scope>
    <source>
        <strain evidence="3">B3_TA06</strain>
    </source>
</reference>
<dbReference type="Proteomes" id="UP000317778">
    <property type="component" value="Unassembled WGS sequence"/>
</dbReference>
<name>A0A532V1W4_UNCT6</name>
<dbReference type="NCBIfam" id="TIGR04183">
    <property type="entry name" value="Por_Secre_tail"/>
    <property type="match status" value="1"/>
</dbReference>
<dbReference type="Pfam" id="PF13860">
    <property type="entry name" value="FlgD_ig"/>
    <property type="match status" value="1"/>
</dbReference>
<proteinExistence type="predicted"/>
<evidence type="ECO:0000313" key="3">
    <source>
        <dbReference type="EMBL" id="TKJ40977.1"/>
    </source>
</evidence>
<accession>A0A532V1W4</accession>
<feature type="signal peptide" evidence="1">
    <location>
        <begin position="1"/>
        <end position="25"/>
    </location>
</feature>
<dbReference type="AlphaFoldDB" id="A0A532V1W4"/>
<feature type="domain" description="FlgD/Vpr Ig-like" evidence="2">
    <location>
        <begin position="479"/>
        <end position="532"/>
    </location>
</feature>
<dbReference type="Gene3D" id="2.60.40.4070">
    <property type="match status" value="1"/>
</dbReference>
<evidence type="ECO:0000256" key="1">
    <source>
        <dbReference type="SAM" id="SignalP"/>
    </source>
</evidence>
<gene>
    <name evidence="3" type="ORF">CEE36_08920</name>
</gene>
<dbReference type="InterPro" id="IPR026444">
    <property type="entry name" value="Secre_tail"/>
</dbReference>
<sequence>MPQKRTISMFALLAVLFAVASPVWAQFGEPVLAVGDWAYAEPWHNWIGGADEVSQVQLCVLDPDKEIRRVDFHYSIDQGQTWTLFGSDQDGYEPAYTTITPYPLPDTSVAPLGEDGWSAYFHHSIIPQVYTPIQFLAVAYHFQEPILTVINERIYDPTPPDDIAVFLTDWQAVEGDTLFILIADPYQNIDSVAVYIEPKADSFEKGIPGINQRPHSDYHCVPTAAAACLKYFESQGDSEITGGLSDSALVDTLGDEAGTNHAQVGTLLDDIVAALRKWIREHGDNYTVRCMPFDWETARNELERCQDVLISIRWSGEDAWHMMTFNSVVNTPNFDGTIRVDFMDPWTGEIEWGDLNPITGRLSGFSGAGPTGNLTDMLIICPKEDTPHVGPDSLIGGGPGPDPQPMPIPLPDTCNWFLHVVVVDQQDNACRFINIVSSLSVVPGPNQQGMIIPNFYLAQNDPNPFSSKTDIAFSIPTKSVVDVSVYNTVGQKVITLIHGTLEPGTHSVTWDGRDEQGRKLGNGIYLCELTTADGFKQTTKMLLVK</sequence>
<evidence type="ECO:0000313" key="4">
    <source>
        <dbReference type="Proteomes" id="UP000317778"/>
    </source>
</evidence>
<dbReference type="EMBL" id="NJBO01000015">
    <property type="protein sequence ID" value="TKJ40977.1"/>
    <property type="molecule type" value="Genomic_DNA"/>
</dbReference>
<organism evidence="3 4">
    <name type="scientific">candidate division TA06 bacterium B3_TA06</name>
    <dbReference type="NCBI Taxonomy" id="2012487"/>
    <lineage>
        <taxon>Bacteria</taxon>
        <taxon>Bacteria division TA06</taxon>
    </lineage>
</organism>
<feature type="chain" id="PRO_5021768915" description="FlgD/Vpr Ig-like domain-containing protein" evidence="1">
    <location>
        <begin position="26"/>
        <end position="545"/>
    </location>
</feature>
<evidence type="ECO:0000259" key="2">
    <source>
        <dbReference type="Pfam" id="PF13860"/>
    </source>
</evidence>
<keyword evidence="1" id="KW-0732">Signal</keyword>
<comment type="caution">
    <text evidence="3">The sequence shown here is derived from an EMBL/GenBank/DDBJ whole genome shotgun (WGS) entry which is preliminary data.</text>
</comment>